<keyword evidence="2" id="KW-0472">Membrane</keyword>
<dbReference type="EMBL" id="JNOM01000225">
    <property type="protein sequence ID" value="KNG84137.1"/>
    <property type="molecule type" value="Genomic_DNA"/>
</dbReference>
<keyword evidence="2" id="KW-0812">Transmembrane</keyword>
<evidence type="ECO:0000313" key="5">
    <source>
        <dbReference type="Proteomes" id="UP000037505"/>
    </source>
</evidence>
<protein>
    <submittedName>
        <fullName evidence="4">Putative fermentation associated protein (Csf1)</fullName>
    </submittedName>
</protein>
<organism evidence="4 5">
    <name type="scientific">Aspergillus nomiae NRRL (strain ATCC 15546 / NRRL 13137 / CBS 260.88 / M93)</name>
    <dbReference type="NCBI Taxonomy" id="1509407"/>
    <lineage>
        <taxon>Eukaryota</taxon>
        <taxon>Fungi</taxon>
        <taxon>Dikarya</taxon>
        <taxon>Ascomycota</taxon>
        <taxon>Pezizomycotina</taxon>
        <taxon>Eurotiomycetes</taxon>
        <taxon>Eurotiomycetidae</taxon>
        <taxon>Eurotiales</taxon>
        <taxon>Aspergillaceae</taxon>
        <taxon>Aspergillus</taxon>
        <taxon>Aspergillus subgen. Circumdati</taxon>
    </lineage>
</organism>
<dbReference type="PANTHER" id="PTHR32085">
    <property type="entry name" value="PROTEIN CSF1"/>
    <property type="match status" value="1"/>
</dbReference>
<gene>
    <name evidence="4" type="ORF">ANOM_008314</name>
</gene>
<evidence type="ECO:0000256" key="1">
    <source>
        <dbReference type="SAM" id="MobiDB-lite"/>
    </source>
</evidence>
<dbReference type="PANTHER" id="PTHR32085:SF3">
    <property type="entry name" value="PROTEIN CSF1"/>
    <property type="match status" value="1"/>
</dbReference>
<comment type="caution">
    <text evidence="4">The sequence shown here is derived from an EMBL/GenBank/DDBJ whole genome shotgun (WGS) entry which is preliminary data.</text>
</comment>
<feature type="region of interest" description="Disordered" evidence="1">
    <location>
        <begin position="191"/>
        <end position="249"/>
    </location>
</feature>
<feature type="domain" description="Csf1 N-terminal" evidence="3">
    <location>
        <begin position="153"/>
        <end position="519"/>
    </location>
</feature>
<dbReference type="InterPro" id="IPR048636">
    <property type="entry name" value="Csf1_N"/>
</dbReference>
<keyword evidence="5" id="KW-1185">Reference proteome</keyword>
<dbReference type="GeneID" id="26810118"/>
<dbReference type="RefSeq" id="XP_015405060.1">
    <property type="nucleotide sequence ID" value="XM_015553570.1"/>
</dbReference>
<dbReference type="GO" id="GO:0006113">
    <property type="term" value="P:fermentation"/>
    <property type="evidence" value="ECO:0007669"/>
    <property type="project" value="InterPro"/>
</dbReference>
<evidence type="ECO:0000313" key="4">
    <source>
        <dbReference type="EMBL" id="KNG84137.1"/>
    </source>
</evidence>
<sequence length="523" mass="58833">MANTSLLTFGLTPDPSFNVFFFLELVVSCILVLFFLLYFNRLFATLLSYGIRAYTWHYYRAYVDINALQISLLGGRIFFKGVRYHGVNETIFVHGGFITWRYWRRSVRRTSLYDLKPNAYETRDDVRSVGDGDNDGAGDGGMKEQGGLKGTDSLPCRITVKFYGLEWFIYNRTPAYDGILAGFTPTGHPTTCTKPQYPGSSSLDAELKDNSTRNLSVTDSAPPRSPQAGNTPGRSRTGGETIGSHIVEGSSQEVGDGLSRLLRLLPVRLVCDKGAIVIGNENTRSVLTTTFDGATGLVEVCNAGPLDLYRQSFSFEYTHPVVQMRPNPDFKQNQLSAAKGLSSTRKDQPGTKRKRDTIFNYHFQKRRVWHSIRDLIPYFQTSVESFHVSEKHEDAGPRAQGDARHDVRWVGLSRYLDDTNQDDHEEWNSVEYARFSTVLDSPSMTITYYWDIPGCVKSQGLPQEYPPREGTPDINGAPPPEWGIDVKIEGGSINYGPWADRERVGLQNIFFPNSYRNSQPAEL</sequence>
<keyword evidence="2" id="KW-1133">Transmembrane helix</keyword>
<dbReference type="Pfam" id="PF21678">
    <property type="entry name" value="Csf1_N"/>
    <property type="match status" value="1"/>
</dbReference>
<evidence type="ECO:0000259" key="3">
    <source>
        <dbReference type="Pfam" id="PF21678"/>
    </source>
</evidence>
<dbReference type="AlphaFoldDB" id="A0A0L1IXB6"/>
<feature type="region of interest" description="Disordered" evidence="1">
    <location>
        <begin position="124"/>
        <end position="148"/>
    </location>
</feature>
<accession>A0A0L1IXB6</accession>
<proteinExistence type="predicted"/>
<dbReference type="Proteomes" id="UP000037505">
    <property type="component" value="Unassembled WGS sequence"/>
</dbReference>
<name>A0A0L1IXB6_ASPN3</name>
<dbReference type="GO" id="GO:0016020">
    <property type="term" value="C:membrane"/>
    <property type="evidence" value="ECO:0007669"/>
    <property type="project" value="InterPro"/>
</dbReference>
<feature type="compositionally biased region" description="Gly residues" evidence="1">
    <location>
        <begin position="135"/>
        <end position="148"/>
    </location>
</feature>
<dbReference type="STRING" id="1509407.A0A0L1IXB6"/>
<dbReference type="InterPro" id="IPR029636">
    <property type="entry name" value="Csf1"/>
</dbReference>
<feature type="transmembrane region" description="Helical" evidence="2">
    <location>
        <begin position="20"/>
        <end position="39"/>
    </location>
</feature>
<evidence type="ECO:0000256" key="2">
    <source>
        <dbReference type="SAM" id="Phobius"/>
    </source>
</evidence>
<reference evidence="4 5" key="1">
    <citation type="submission" date="2014-06" db="EMBL/GenBank/DDBJ databases">
        <title>The Genome of the Aflatoxigenic Filamentous Fungus Aspergillus nomius.</title>
        <authorList>
            <person name="Moore M.G."/>
            <person name="Shannon B.M."/>
            <person name="Brian M.M."/>
        </authorList>
    </citation>
    <scope>NUCLEOTIDE SEQUENCE [LARGE SCALE GENOMIC DNA]</scope>
    <source>
        <strain evidence="4 5">NRRL 13137</strain>
    </source>
</reference>
<feature type="compositionally biased region" description="Polar residues" evidence="1">
    <location>
        <begin position="191"/>
        <end position="203"/>
    </location>
</feature>